<dbReference type="Gene3D" id="3.40.50.2000">
    <property type="entry name" value="Glycogen Phosphorylase B"/>
    <property type="match status" value="1"/>
</dbReference>
<dbReference type="EMBL" id="CP133721">
    <property type="protein sequence ID" value="WMW77027.1"/>
    <property type="molecule type" value="Genomic_DNA"/>
</dbReference>
<evidence type="ECO:0000259" key="1">
    <source>
        <dbReference type="Pfam" id="PF13524"/>
    </source>
</evidence>
<proteinExistence type="predicted"/>
<evidence type="ECO:0000313" key="3">
    <source>
        <dbReference type="Proteomes" id="UP001180481"/>
    </source>
</evidence>
<sequence>MRILLVGEFSRLHNSLKMGLVAAGHEVVLINNGDSFKNYPTDISIKATFFKSKLGRIPRQIWFRLFGFDLALLEHGLRLWWHLPKLEDFDVVQLINEKPIQTCPRLELYLLKKLFRCNKNVFLLSCGVDYSNMQHHLQQKERYSLLTPYFENKILVSKQYDYMFEFTTPRHKKIHDFIYSHSKGVIAGDLDYVKPIQNNPKYLGLIPYPVVLPENPKAVTVADKVVIFLGVNSGNSFTKGIPLFETALVRLKEKYKDQISILQTTDVPYAMYQESYQKAQVILDQVYAFDQGYNALEAMAKGKVVFTGAETEFLKHYNLQPNEVAINALPDVEALVKGLSFLIEHPEEIERISKNAITFVEKVHDANKVAKMYVEKWKAAIS</sequence>
<evidence type="ECO:0000313" key="2">
    <source>
        <dbReference type="EMBL" id="WMW77027.1"/>
    </source>
</evidence>
<keyword evidence="3" id="KW-1185">Reference proteome</keyword>
<dbReference type="RefSeq" id="WP_309531412.1">
    <property type="nucleotide sequence ID" value="NZ_CP133721.1"/>
</dbReference>
<dbReference type="InterPro" id="IPR055259">
    <property type="entry name" value="YkvP/CgeB_Glyco_trans-like"/>
</dbReference>
<dbReference type="Proteomes" id="UP001180481">
    <property type="component" value="Chromosome"/>
</dbReference>
<reference evidence="2" key="1">
    <citation type="submission" date="2023-09" db="EMBL/GenBank/DDBJ databases">
        <title>Flavobacterium sp. 20NA77.7 isolated from freshwater.</title>
        <authorList>
            <person name="Le V."/>
            <person name="Ko S.-R."/>
            <person name="Ahn C.-Y."/>
            <person name="Oh H.-M."/>
        </authorList>
    </citation>
    <scope>NUCLEOTIDE SEQUENCE</scope>
    <source>
        <strain evidence="2">20NA77.7</strain>
    </source>
</reference>
<dbReference type="SUPFAM" id="SSF53756">
    <property type="entry name" value="UDP-Glycosyltransferase/glycogen phosphorylase"/>
    <property type="match status" value="1"/>
</dbReference>
<accession>A0ABY9R708</accession>
<dbReference type="GO" id="GO:0016757">
    <property type="term" value="F:glycosyltransferase activity"/>
    <property type="evidence" value="ECO:0007669"/>
    <property type="project" value="UniProtKB-KW"/>
</dbReference>
<organism evidence="2 3">
    <name type="scientific">Flavobacterium nakdongensis</name>
    <dbReference type="NCBI Taxonomy" id="3073563"/>
    <lineage>
        <taxon>Bacteria</taxon>
        <taxon>Pseudomonadati</taxon>
        <taxon>Bacteroidota</taxon>
        <taxon>Flavobacteriia</taxon>
        <taxon>Flavobacteriales</taxon>
        <taxon>Flavobacteriaceae</taxon>
        <taxon>Flavobacterium</taxon>
    </lineage>
</organism>
<dbReference type="Pfam" id="PF13524">
    <property type="entry name" value="Glyco_trans_1_2"/>
    <property type="match status" value="1"/>
</dbReference>
<gene>
    <name evidence="2" type="ORF">RF683_05890</name>
</gene>
<protein>
    <submittedName>
        <fullName evidence="2">Glycosyltransferase</fullName>
        <ecNumber evidence="2">2.4.-.-</ecNumber>
    </submittedName>
</protein>
<keyword evidence="2" id="KW-0328">Glycosyltransferase</keyword>
<dbReference type="EC" id="2.4.-.-" evidence="2"/>
<keyword evidence="2" id="KW-0808">Transferase</keyword>
<feature type="domain" description="Spore protein YkvP/CgeB glycosyl transferase-like" evidence="1">
    <location>
        <begin position="260"/>
        <end position="371"/>
    </location>
</feature>
<name>A0ABY9R708_9FLAO</name>